<comment type="caution">
    <text evidence="2">The sequence shown here is derived from an EMBL/GenBank/DDBJ whole genome shotgun (WGS) entry which is preliminary data.</text>
</comment>
<name>A0A6M1RRD0_9HYPH</name>
<evidence type="ECO:0000313" key="3">
    <source>
        <dbReference type="Proteomes" id="UP000477849"/>
    </source>
</evidence>
<dbReference type="Proteomes" id="UP000477849">
    <property type="component" value="Unassembled WGS sequence"/>
</dbReference>
<dbReference type="EMBL" id="JAAKZH010000003">
    <property type="protein sequence ID" value="NGO63882.1"/>
    <property type="molecule type" value="Genomic_DNA"/>
</dbReference>
<dbReference type="RefSeq" id="WP_163899066.1">
    <property type="nucleotide sequence ID" value="NZ_CP048427.1"/>
</dbReference>
<keyword evidence="1" id="KW-0472">Membrane</keyword>
<keyword evidence="1" id="KW-1133">Transmembrane helix</keyword>
<gene>
    <name evidence="2" type="ORF">G6N76_09360</name>
</gene>
<accession>A0A6M1RRD0</accession>
<proteinExistence type="predicted"/>
<reference evidence="2 3" key="1">
    <citation type="submission" date="2020-02" db="EMBL/GenBank/DDBJ databases">
        <title>Genome sequence of the type strain CCBAU10050 of Rhizobium daejeonense.</title>
        <authorList>
            <person name="Gao J."/>
            <person name="Sun J."/>
        </authorList>
    </citation>
    <scope>NUCLEOTIDE SEQUENCE [LARGE SCALE GENOMIC DNA]</scope>
    <source>
        <strain evidence="2 3">CCBAU10050</strain>
    </source>
</reference>
<organism evidence="2 3">
    <name type="scientific">Rhizobium daejeonense</name>
    <dbReference type="NCBI Taxonomy" id="240521"/>
    <lineage>
        <taxon>Bacteria</taxon>
        <taxon>Pseudomonadati</taxon>
        <taxon>Pseudomonadota</taxon>
        <taxon>Alphaproteobacteria</taxon>
        <taxon>Hyphomicrobiales</taxon>
        <taxon>Rhizobiaceae</taxon>
        <taxon>Rhizobium/Agrobacterium group</taxon>
        <taxon>Rhizobium</taxon>
    </lineage>
</organism>
<feature type="transmembrane region" description="Helical" evidence="1">
    <location>
        <begin position="38"/>
        <end position="57"/>
    </location>
</feature>
<dbReference type="AlphaFoldDB" id="A0A6M1RRD0"/>
<sequence>MNYKFYLIVAALVLFVYFVVFPDKAEFQRFAEISTSYALPLMVAVLAAPMAAILYSRRAELDEAHSKRLIDIGVWISSAIAFVAVTALVLLVKLSADYAS</sequence>
<feature type="transmembrane region" description="Helical" evidence="1">
    <location>
        <begin position="69"/>
        <end position="92"/>
    </location>
</feature>
<protein>
    <submittedName>
        <fullName evidence="2">Uncharacterized protein</fullName>
    </submittedName>
</protein>
<evidence type="ECO:0000313" key="2">
    <source>
        <dbReference type="EMBL" id="NGO63882.1"/>
    </source>
</evidence>
<keyword evidence="3" id="KW-1185">Reference proteome</keyword>
<keyword evidence="1" id="KW-0812">Transmembrane</keyword>
<evidence type="ECO:0000256" key="1">
    <source>
        <dbReference type="SAM" id="Phobius"/>
    </source>
</evidence>